<feature type="region of interest" description="Disordered" evidence="1">
    <location>
        <begin position="222"/>
        <end position="254"/>
    </location>
</feature>
<gene>
    <name evidence="2" type="ORF">niasHT_015082</name>
</gene>
<dbReference type="AlphaFoldDB" id="A0ABD2L9L8"/>
<accession>A0ABD2L9L8</accession>
<reference evidence="2 3" key="1">
    <citation type="submission" date="2024-10" db="EMBL/GenBank/DDBJ databases">
        <authorList>
            <person name="Kim D."/>
        </authorList>
    </citation>
    <scope>NUCLEOTIDE SEQUENCE [LARGE SCALE GENOMIC DNA]</scope>
    <source>
        <strain evidence="2">BH-2024</strain>
    </source>
</reference>
<feature type="compositionally biased region" description="Low complexity" evidence="1">
    <location>
        <begin position="222"/>
        <end position="235"/>
    </location>
</feature>
<feature type="region of interest" description="Disordered" evidence="1">
    <location>
        <begin position="21"/>
        <end position="48"/>
    </location>
</feature>
<sequence length="254" mass="28217">MAEWRVGFGQCKREHISREKHSDQCKKQRAPECHERGETPAAGAIDRRSPGFSLNIKFQKRTVAHGCFPHEPVPIGGVHPFDVAAPHEPVPIGGVHPFDVAAPHKPVPIGGVQPFDVAAPHEPVPIGGVHPFDVAAPHQPVPMGGVHPFEVAAQRTQTYWTSLKLPPRTETYWTTLKLPPTQTNFPKSATQIRFPQIRTGAFFLLIPPHRYQSRKLINKKINNTSPLSSTSSVPVAMPSREKTNRYDTAHSHRR</sequence>
<proteinExistence type="predicted"/>
<dbReference type="Proteomes" id="UP001620626">
    <property type="component" value="Unassembled WGS sequence"/>
</dbReference>
<evidence type="ECO:0000256" key="1">
    <source>
        <dbReference type="SAM" id="MobiDB-lite"/>
    </source>
</evidence>
<feature type="compositionally biased region" description="Basic and acidic residues" evidence="1">
    <location>
        <begin position="21"/>
        <end position="38"/>
    </location>
</feature>
<evidence type="ECO:0000313" key="3">
    <source>
        <dbReference type="Proteomes" id="UP001620626"/>
    </source>
</evidence>
<protein>
    <submittedName>
        <fullName evidence="2">Uncharacterized protein</fullName>
    </submittedName>
</protein>
<keyword evidence="3" id="KW-1185">Reference proteome</keyword>
<feature type="compositionally biased region" description="Basic and acidic residues" evidence="1">
    <location>
        <begin position="239"/>
        <end position="254"/>
    </location>
</feature>
<name>A0ABD2L9L8_9BILA</name>
<evidence type="ECO:0000313" key="2">
    <source>
        <dbReference type="EMBL" id="KAL3111884.1"/>
    </source>
</evidence>
<comment type="caution">
    <text evidence="2">The sequence shown here is derived from an EMBL/GenBank/DDBJ whole genome shotgun (WGS) entry which is preliminary data.</text>
</comment>
<organism evidence="2 3">
    <name type="scientific">Heterodera trifolii</name>
    <dbReference type="NCBI Taxonomy" id="157864"/>
    <lineage>
        <taxon>Eukaryota</taxon>
        <taxon>Metazoa</taxon>
        <taxon>Ecdysozoa</taxon>
        <taxon>Nematoda</taxon>
        <taxon>Chromadorea</taxon>
        <taxon>Rhabditida</taxon>
        <taxon>Tylenchina</taxon>
        <taxon>Tylenchomorpha</taxon>
        <taxon>Tylenchoidea</taxon>
        <taxon>Heteroderidae</taxon>
        <taxon>Heteroderinae</taxon>
        <taxon>Heterodera</taxon>
    </lineage>
</organism>
<dbReference type="EMBL" id="JBICBT010000491">
    <property type="protein sequence ID" value="KAL3111884.1"/>
    <property type="molecule type" value="Genomic_DNA"/>
</dbReference>